<dbReference type="Gene3D" id="3.30.190.20">
    <property type="match status" value="1"/>
</dbReference>
<dbReference type="PIRSF" id="PIRSF002155">
    <property type="entry name" value="Ribosomal_L1"/>
    <property type="match status" value="1"/>
</dbReference>
<evidence type="ECO:0000256" key="4">
    <source>
        <dbReference type="ARBA" id="ARBA00022730"/>
    </source>
</evidence>
<dbReference type="GO" id="GO:0000049">
    <property type="term" value="F:tRNA binding"/>
    <property type="evidence" value="ECO:0007669"/>
    <property type="project" value="UniProtKB-KW"/>
</dbReference>
<comment type="subunit">
    <text evidence="11">Part of the 50S ribosomal subunit.</text>
</comment>
<evidence type="ECO:0000256" key="5">
    <source>
        <dbReference type="ARBA" id="ARBA00022845"/>
    </source>
</evidence>
<evidence type="ECO:0000256" key="9">
    <source>
        <dbReference type="ARBA" id="ARBA00035241"/>
    </source>
</evidence>
<dbReference type="HAMAP" id="MF_01318_B">
    <property type="entry name" value="Ribosomal_uL1_B"/>
    <property type="match status" value="1"/>
</dbReference>
<dbReference type="Proteomes" id="UP000323142">
    <property type="component" value="Unassembled WGS sequence"/>
</dbReference>
<dbReference type="InterPro" id="IPR002143">
    <property type="entry name" value="Ribosomal_uL1"/>
</dbReference>
<sequence length="232" mass="24134">MANQGKRIRGAREGIDRTKLYSLQDAIALVKGRASAKFDETVEVAMNLGVDPRHADQMVRGVCNLPNGSGRTVRVAVFARGAKADDARAAGADVVGAEDLVERVQGGTIDFDRCIATPDMMPLVGRLGKVLGPRGLMPNPKVGTVTMDVKGAVEAAKGGAVEFRVEKAGIVHAGIGKASFDEQKLVENIRAFADAVAKAKPAGAKGTYIQRIAVTSTMGPGVKVDPSSVLGA</sequence>
<dbReference type="GO" id="GO:0022625">
    <property type="term" value="C:cytosolic large ribosomal subunit"/>
    <property type="evidence" value="ECO:0007669"/>
    <property type="project" value="TreeGrafter"/>
</dbReference>
<evidence type="ECO:0000256" key="3">
    <source>
        <dbReference type="ARBA" id="ARBA00022555"/>
    </source>
</evidence>
<dbReference type="InterPro" id="IPR005878">
    <property type="entry name" value="Ribosom_uL1_bac-type"/>
</dbReference>
<dbReference type="GO" id="GO:0006417">
    <property type="term" value="P:regulation of translation"/>
    <property type="evidence" value="ECO:0007669"/>
    <property type="project" value="UniProtKB-KW"/>
</dbReference>
<keyword evidence="14" id="KW-1185">Reference proteome</keyword>
<evidence type="ECO:0000256" key="8">
    <source>
        <dbReference type="ARBA" id="ARBA00023274"/>
    </source>
</evidence>
<evidence type="ECO:0000256" key="6">
    <source>
        <dbReference type="ARBA" id="ARBA00022884"/>
    </source>
</evidence>
<evidence type="ECO:0000256" key="11">
    <source>
        <dbReference type="HAMAP-Rule" id="MF_01318"/>
    </source>
</evidence>
<reference evidence="13 14" key="2">
    <citation type="submission" date="2019-09" db="EMBL/GenBank/DDBJ databases">
        <authorList>
            <person name="Jin C."/>
        </authorList>
    </citation>
    <scope>NUCLEOTIDE SEQUENCE [LARGE SCALE GENOMIC DNA]</scope>
    <source>
        <strain evidence="13 14">BN140002</strain>
    </source>
</reference>
<comment type="function">
    <text evidence="11">Binds directly to 23S rRNA. The L1 stalk is quite mobile in the ribosome, and is involved in E site tRNA release.</text>
</comment>
<dbReference type="GO" id="GO:0006412">
    <property type="term" value="P:translation"/>
    <property type="evidence" value="ECO:0007669"/>
    <property type="project" value="UniProtKB-UniRule"/>
</dbReference>
<keyword evidence="2 11" id="KW-0678">Repressor</keyword>
<dbReference type="InterPro" id="IPR023673">
    <property type="entry name" value="Ribosomal_uL1_CS"/>
</dbReference>
<keyword evidence="7 11" id="KW-0689">Ribosomal protein</keyword>
<dbReference type="CDD" id="cd00403">
    <property type="entry name" value="Ribosomal_L1"/>
    <property type="match status" value="1"/>
</dbReference>
<evidence type="ECO:0000313" key="14">
    <source>
        <dbReference type="Proteomes" id="UP000323142"/>
    </source>
</evidence>
<gene>
    <name evidence="11" type="primary">rplA</name>
    <name evidence="13" type="ORF">F0L46_21220</name>
</gene>
<accession>A0A5B2V6H6</accession>
<comment type="function">
    <text evidence="10 11">Protein L1 is also a translational repressor protein, it controls the translation of the L11 operon by binding to its mRNA.</text>
</comment>
<organism evidence="13 14">
    <name type="scientific">Salinarimonas soli</name>
    <dbReference type="NCBI Taxonomy" id="1638099"/>
    <lineage>
        <taxon>Bacteria</taxon>
        <taxon>Pseudomonadati</taxon>
        <taxon>Pseudomonadota</taxon>
        <taxon>Alphaproteobacteria</taxon>
        <taxon>Hyphomicrobiales</taxon>
        <taxon>Salinarimonadaceae</taxon>
        <taxon>Salinarimonas</taxon>
    </lineage>
</organism>
<keyword evidence="8 11" id="KW-0687">Ribonucleoprotein</keyword>
<proteinExistence type="inferred from homology"/>
<reference evidence="13 14" key="1">
    <citation type="submission" date="2019-09" db="EMBL/GenBank/DDBJ databases">
        <title>Salinarimonas rosea gen. nov., sp. nov., a new member of the a-2 subgroup of the Proteobacteria.</title>
        <authorList>
            <person name="Liu J."/>
        </authorList>
    </citation>
    <scope>NUCLEOTIDE SEQUENCE [LARGE SCALE GENOMIC DNA]</scope>
    <source>
        <strain evidence="13 14">BN140002</strain>
    </source>
</reference>
<dbReference type="EMBL" id="VUOA01000038">
    <property type="protein sequence ID" value="KAA2235123.1"/>
    <property type="molecule type" value="Genomic_DNA"/>
</dbReference>
<keyword evidence="3 11" id="KW-0820">tRNA-binding</keyword>
<dbReference type="OrthoDB" id="9803740at2"/>
<dbReference type="RefSeq" id="WP_149821331.1">
    <property type="nucleotide sequence ID" value="NZ_VUOA01000038.1"/>
</dbReference>
<dbReference type="Pfam" id="PF00687">
    <property type="entry name" value="Ribosomal_L1"/>
    <property type="match status" value="1"/>
</dbReference>
<dbReference type="SUPFAM" id="SSF56808">
    <property type="entry name" value="Ribosomal protein L1"/>
    <property type="match status" value="1"/>
</dbReference>
<dbReference type="NCBIfam" id="TIGR01169">
    <property type="entry name" value="rplA_bact"/>
    <property type="match status" value="1"/>
</dbReference>
<dbReference type="InterPro" id="IPR028364">
    <property type="entry name" value="Ribosomal_uL1/biogenesis"/>
</dbReference>
<dbReference type="AlphaFoldDB" id="A0A5B2V6H6"/>
<evidence type="ECO:0000256" key="2">
    <source>
        <dbReference type="ARBA" id="ARBA00022491"/>
    </source>
</evidence>
<dbReference type="PROSITE" id="PS01199">
    <property type="entry name" value="RIBOSOMAL_L1"/>
    <property type="match status" value="1"/>
</dbReference>
<dbReference type="GO" id="GO:0003735">
    <property type="term" value="F:structural constituent of ribosome"/>
    <property type="evidence" value="ECO:0007669"/>
    <property type="project" value="InterPro"/>
</dbReference>
<comment type="caution">
    <text evidence="13">The sequence shown here is derived from an EMBL/GenBank/DDBJ whole genome shotgun (WGS) entry which is preliminary data.</text>
</comment>
<dbReference type="FunFam" id="3.40.50.790:FF:000001">
    <property type="entry name" value="50S ribosomal protein L1"/>
    <property type="match status" value="1"/>
</dbReference>
<name>A0A5B2V6H6_9HYPH</name>
<evidence type="ECO:0000256" key="7">
    <source>
        <dbReference type="ARBA" id="ARBA00022980"/>
    </source>
</evidence>
<dbReference type="PANTHER" id="PTHR36427">
    <property type="entry name" value="54S RIBOSOMAL PROTEIN L1, MITOCHONDRIAL"/>
    <property type="match status" value="1"/>
</dbReference>
<keyword evidence="4 11" id="KW-0699">rRNA-binding</keyword>
<dbReference type="Gene3D" id="3.40.50.790">
    <property type="match status" value="1"/>
</dbReference>
<dbReference type="InterPro" id="IPR016095">
    <property type="entry name" value="Ribosomal_uL1_3-a/b-sand"/>
</dbReference>
<dbReference type="PANTHER" id="PTHR36427:SF3">
    <property type="entry name" value="LARGE RIBOSOMAL SUBUNIT PROTEIN UL1M"/>
    <property type="match status" value="1"/>
</dbReference>
<comment type="similarity">
    <text evidence="1 11 12">Belongs to the universal ribosomal protein uL1 family.</text>
</comment>
<protein>
    <recommendedName>
        <fullName evidence="9 11">Large ribosomal subunit protein uL1</fullName>
    </recommendedName>
</protein>
<evidence type="ECO:0000256" key="12">
    <source>
        <dbReference type="RuleBase" id="RU000659"/>
    </source>
</evidence>
<keyword evidence="5 11" id="KW-0810">Translation regulation</keyword>
<evidence type="ECO:0000256" key="10">
    <source>
        <dbReference type="ARBA" id="ARBA00059110"/>
    </source>
</evidence>
<dbReference type="GO" id="GO:0019843">
    <property type="term" value="F:rRNA binding"/>
    <property type="evidence" value="ECO:0007669"/>
    <property type="project" value="UniProtKB-UniRule"/>
</dbReference>
<evidence type="ECO:0000256" key="1">
    <source>
        <dbReference type="ARBA" id="ARBA00010531"/>
    </source>
</evidence>
<evidence type="ECO:0000313" key="13">
    <source>
        <dbReference type="EMBL" id="KAA2235123.1"/>
    </source>
</evidence>
<keyword evidence="6 11" id="KW-0694">RNA-binding</keyword>
<dbReference type="InterPro" id="IPR023674">
    <property type="entry name" value="Ribosomal_uL1-like"/>
</dbReference>